<accession>A0A0D8IFD3</accession>
<dbReference type="AlphaFoldDB" id="A0A0D8IFD3"/>
<proteinExistence type="predicted"/>
<keyword evidence="2" id="KW-1185">Reference proteome</keyword>
<dbReference type="OrthoDB" id="2086557at2"/>
<dbReference type="RefSeq" id="WP_044823746.1">
    <property type="nucleotide sequence ID" value="NZ_CP009687.1"/>
</dbReference>
<evidence type="ECO:0000313" key="2">
    <source>
        <dbReference type="Proteomes" id="UP000035704"/>
    </source>
</evidence>
<dbReference type="PATRIC" id="fig|84022.5.peg.2993"/>
<organism evidence="1 2">
    <name type="scientific">Clostridium aceticum</name>
    <dbReference type="NCBI Taxonomy" id="84022"/>
    <lineage>
        <taxon>Bacteria</taxon>
        <taxon>Bacillati</taxon>
        <taxon>Bacillota</taxon>
        <taxon>Clostridia</taxon>
        <taxon>Eubacteriales</taxon>
        <taxon>Clostridiaceae</taxon>
        <taxon>Clostridium</taxon>
    </lineage>
</organism>
<dbReference type="EMBL" id="CP009687">
    <property type="protein sequence ID" value="AKL94989.1"/>
    <property type="molecule type" value="Genomic_DNA"/>
</dbReference>
<evidence type="ECO:0000313" key="1">
    <source>
        <dbReference type="EMBL" id="AKL94989.1"/>
    </source>
</evidence>
<protein>
    <submittedName>
        <fullName evidence="1">Uncharacterized protein</fullName>
    </submittedName>
</protein>
<dbReference type="Proteomes" id="UP000035704">
    <property type="component" value="Chromosome"/>
</dbReference>
<name>A0A0D8IFD3_9CLOT</name>
<gene>
    <name evidence="1" type="ORF">CACET_c15400</name>
</gene>
<dbReference type="STRING" id="84022.CACET_c15400"/>
<sequence length="105" mass="12147">MEQKVKALEKSWKKLNWQAVPQIPRIVQPSIFIVFSTGVGDVKVNIYIGDTKFEDLSLEEQNEVGQKIAAVFAEIKFNKLFQLIEDNDPRAKEYYEQLVDCIVKN</sequence>
<dbReference type="KEGG" id="cace:CACET_c15400"/>
<reference evidence="1 2" key="1">
    <citation type="submission" date="2014-10" db="EMBL/GenBank/DDBJ databases">
        <title>Genome sequence of Clostridium aceticum DSM 1496.</title>
        <authorList>
            <person name="Poehlein A."/>
            <person name="Schiel-Bengelsdorf B."/>
            <person name="Gottschalk G."/>
            <person name="Duerre P."/>
            <person name="Daniel R."/>
        </authorList>
    </citation>
    <scope>NUCLEOTIDE SEQUENCE [LARGE SCALE GENOMIC DNA]</scope>
    <source>
        <strain evidence="1 2">DSM 1496</strain>
    </source>
</reference>